<name>A0A7X2TBW4_9CLOT</name>
<organism evidence="1 2">
    <name type="scientific">Clostridium porci</name>
    <dbReference type="NCBI Taxonomy" id="2605778"/>
    <lineage>
        <taxon>Bacteria</taxon>
        <taxon>Bacillati</taxon>
        <taxon>Bacillota</taxon>
        <taxon>Clostridia</taxon>
        <taxon>Eubacteriales</taxon>
        <taxon>Clostridiaceae</taxon>
        <taxon>Clostridium</taxon>
    </lineage>
</organism>
<sequence>MSALNIPIQLVSACSTLGQITPLWFRYENEEHQIVTVKIQQVVSSKEEKHCGMDYISYVCWAQTEQQRRLIELRYRLSTHKWSFFQALS</sequence>
<keyword evidence="2" id="KW-1185">Reference proteome</keyword>
<protein>
    <submittedName>
        <fullName evidence="1">Uncharacterized protein</fullName>
    </submittedName>
</protein>
<dbReference type="Proteomes" id="UP000429958">
    <property type="component" value="Unassembled WGS sequence"/>
</dbReference>
<dbReference type="EMBL" id="VUMD01000001">
    <property type="protein sequence ID" value="MSS35291.1"/>
    <property type="molecule type" value="Genomic_DNA"/>
</dbReference>
<dbReference type="RefSeq" id="WP_178258275.1">
    <property type="nucleotide sequence ID" value="NZ_DBEWUL010000165.1"/>
</dbReference>
<gene>
    <name evidence="1" type="ORF">FYJ39_01505</name>
</gene>
<accession>A0A7X2TBW4</accession>
<evidence type="ECO:0000313" key="1">
    <source>
        <dbReference type="EMBL" id="MSS35291.1"/>
    </source>
</evidence>
<proteinExistence type="predicted"/>
<reference evidence="1 2" key="1">
    <citation type="submission" date="2019-08" db="EMBL/GenBank/DDBJ databases">
        <title>In-depth cultivation of the pig gut microbiome towards novel bacterial diversity and tailored functional studies.</title>
        <authorList>
            <person name="Wylensek D."/>
            <person name="Hitch T.C.A."/>
            <person name="Clavel T."/>
        </authorList>
    </citation>
    <scope>NUCLEOTIDE SEQUENCE [LARGE SCALE GENOMIC DNA]</scope>
    <source>
        <strain evidence="1 2">WCA-389-WT-23D1</strain>
    </source>
</reference>
<evidence type="ECO:0000313" key="2">
    <source>
        <dbReference type="Proteomes" id="UP000429958"/>
    </source>
</evidence>
<comment type="caution">
    <text evidence="1">The sequence shown here is derived from an EMBL/GenBank/DDBJ whole genome shotgun (WGS) entry which is preliminary data.</text>
</comment>
<dbReference type="AlphaFoldDB" id="A0A7X2TBW4"/>